<comment type="caution">
    <text evidence="1">The sequence shown here is derived from an EMBL/GenBank/DDBJ whole genome shotgun (WGS) entry which is preliminary data.</text>
</comment>
<name>X0YJT7_9ZZZZ</name>
<feature type="non-terminal residue" evidence="1">
    <location>
        <position position="81"/>
    </location>
</feature>
<protein>
    <recommendedName>
        <fullName evidence="2">PAS domain-containing protein</fullName>
    </recommendedName>
</protein>
<reference evidence="1" key="1">
    <citation type="journal article" date="2014" name="Front. Microbiol.">
        <title>High frequency of phylogenetically diverse reductive dehalogenase-homologous genes in deep subseafloor sedimentary metagenomes.</title>
        <authorList>
            <person name="Kawai M."/>
            <person name="Futagami T."/>
            <person name="Toyoda A."/>
            <person name="Takaki Y."/>
            <person name="Nishi S."/>
            <person name="Hori S."/>
            <person name="Arai W."/>
            <person name="Tsubouchi T."/>
            <person name="Morono Y."/>
            <person name="Uchiyama I."/>
            <person name="Ito T."/>
            <person name="Fujiyama A."/>
            <person name="Inagaki F."/>
            <person name="Takami H."/>
        </authorList>
    </citation>
    <scope>NUCLEOTIDE SEQUENCE</scope>
    <source>
        <strain evidence="1">Expedition CK06-06</strain>
    </source>
</reference>
<dbReference type="EMBL" id="BARS01056960">
    <property type="protein sequence ID" value="GAG47362.1"/>
    <property type="molecule type" value="Genomic_DNA"/>
</dbReference>
<accession>X0YJT7</accession>
<gene>
    <name evidence="1" type="ORF">S01H1_83702</name>
</gene>
<evidence type="ECO:0000313" key="1">
    <source>
        <dbReference type="EMBL" id="GAG47362.1"/>
    </source>
</evidence>
<proteinExistence type="predicted"/>
<dbReference type="AlphaFoldDB" id="X0YJT7"/>
<organism evidence="1">
    <name type="scientific">marine sediment metagenome</name>
    <dbReference type="NCBI Taxonomy" id="412755"/>
    <lineage>
        <taxon>unclassified sequences</taxon>
        <taxon>metagenomes</taxon>
        <taxon>ecological metagenomes</taxon>
    </lineage>
</organism>
<sequence>MVSNTYRKEKNGIERYNEDDSFYLNEKNFSFVTNKKGELIEVSDLFCKKLGCVKDDILGLTLEDTGLLTEESRKKMMYRNV</sequence>
<evidence type="ECO:0008006" key="2">
    <source>
        <dbReference type="Google" id="ProtNLM"/>
    </source>
</evidence>